<gene>
    <name evidence="1" type="ORF">B0H16DRAFT_1590339</name>
</gene>
<dbReference type="SUPFAM" id="SSF52047">
    <property type="entry name" value="RNI-like"/>
    <property type="match status" value="1"/>
</dbReference>
<name>A0AAD7HUJ8_9AGAR</name>
<evidence type="ECO:0000313" key="2">
    <source>
        <dbReference type="Proteomes" id="UP001215598"/>
    </source>
</evidence>
<proteinExistence type="predicted"/>
<dbReference type="PANTHER" id="PTHR38926">
    <property type="entry name" value="F-BOX DOMAIN CONTAINING PROTEIN, EXPRESSED"/>
    <property type="match status" value="1"/>
</dbReference>
<dbReference type="AlphaFoldDB" id="A0AAD7HUJ8"/>
<evidence type="ECO:0008006" key="3">
    <source>
        <dbReference type="Google" id="ProtNLM"/>
    </source>
</evidence>
<dbReference type="Gene3D" id="3.80.10.10">
    <property type="entry name" value="Ribonuclease Inhibitor"/>
    <property type="match status" value="1"/>
</dbReference>
<protein>
    <recommendedName>
        <fullName evidence="3">F-box domain-containing protein</fullName>
    </recommendedName>
</protein>
<dbReference type="EMBL" id="JARKIB010000178">
    <property type="protein sequence ID" value="KAJ7727595.1"/>
    <property type="molecule type" value="Genomic_DNA"/>
</dbReference>
<comment type="caution">
    <text evidence="1">The sequence shown here is derived from an EMBL/GenBank/DDBJ whole genome shotgun (WGS) entry which is preliminary data.</text>
</comment>
<evidence type="ECO:0000313" key="1">
    <source>
        <dbReference type="EMBL" id="KAJ7727595.1"/>
    </source>
</evidence>
<dbReference type="PANTHER" id="PTHR38926:SF5">
    <property type="entry name" value="F-BOX AND LEUCINE-RICH REPEAT PROTEIN 6"/>
    <property type="match status" value="1"/>
</dbReference>
<dbReference type="InterPro" id="IPR032675">
    <property type="entry name" value="LRR_dom_sf"/>
</dbReference>
<accession>A0AAD7HUJ8</accession>
<organism evidence="1 2">
    <name type="scientific">Mycena metata</name>
    <dbReference type="NCBI Taxonomy" id="1033252"/>
    <lineage>
        <taxon>Eukaryota</taxon>
        <taxon>Fungi</taxon>
        <taxon>Dikarya</taxon>
        <taxon>Basidiomycota</taxon>
        <taxon>Agaricomycotina</taxon>
        <taxon>Agaricomycetes</taxon>
        <taxon>Agaricomycetidae</taxon>
        <taxon>Agaricales</taxon>
        <taxon>Marasmiineae</taxon>
        <taxon>Mycenaceae</taxon>
        <taxon>Mycena</taxon>
    </lineage>
</organism>
<sequence length="447" mass="49747">MAAEAGSASQGIHSLPTELICSIFFSVHSSIHRKAQKTAPVHTLTRVCRFWRALSQGLPELWSDIRIFHCRPGHPDMVGEYLRRSNLLPVDIRFQVSSDIAANQMTVFWSTILAIWAVSTRWRTLRIITTAKNFSAMEYNVGRKDAPLLESLELRVSESQSYQPSLSFGSMPLLGSLVVHEITPRISDTTQFFGQLETLDLLGASNCTHLVVDLAQRFEDASQDTQMIPRLRHLSLRSGIPSLHGAFGVAFKSYISSLRTLTLGDFTGHNFQTLCSLLSVPFLEELTIHDLGYGCWATFTATLRDHHLTFPALRTLKLFSIDGGGFHRYLIDAFPALEHLSLLDTASAAFCSALSKPDSSPSYPVLWPQLRSLTLNNADYRVLCVVVEARSAMGHAIEVLEVDTPLFIDAPSLQWLQKHVKTLRRTPLKSANSSQGATASLDYLNHI</sequence>
<dbReference type="Proteomes" id="UP001215598">
    <property type="component" value="Unassembled WGS sequence"/>
</dbReference>
<reference evidence="1" key="1">
    <citation type="submission" date="2023-03" db="EMBL/GenBank/DDBJ databases">
        <title>Massive genome expansion in bonnet fungi (Mycena s.s.) driven by repeated elements and novel gene families across ecological guilds.</title>
        <authorList>
            <consortium name="Lawrence Berkeley National Laboratory"/>
            <person name="Harder C.B."/>
            <person name="Miyauchi S."/>
            <person name="Viragh M."/>
            <person name="Kuo A."/>
            <person name="Thoen E."/>
            <person name="Andreopoulos B."/>
            <person name="Lu D."/>
            <person name="Skrede I."/>
            <person name="Drula E."/>
            <person name="Henrissat B."/>
            <person name="Morin E."/>
            <person name="Kohler A."/>
            <person name="Barry K."/>
            <person name="LaButti K."/>
            <person name="Morin E."/>
            <person name="Salamov A."/>
            <person name="Lipzen A."/>
            <person name="Mereny Z."/>
            <person name="Hegedus B."/>
            <person name="Baldrian P."/>
            <person name="Stursova M."/>
            <person name="Weitz H."/>
            <person name="Taylor A."/>
            <person name="Grigoriev I.V."/>
            <person name="Nagy L.G."/>
            <person name="Martin F."/>
            <person name="Kauserud H."/>
        </authorList>
    </citation>
    <scope>NUCLEOTIDE SEQUENCE</scope>
    <source>
        <strain evidence="1">CBHHK182m</strain>
    </source>
</reference>
<keyword evidence="2" id="KW-1185">Reference proteome</keyword>